<comment type="similarity">
    <text evidence="1 9">Belongs to the protein prenyltransferase subunit alpha family.</text>
</comment>
<evidence type="ECO:0000256" key="2">
    <source>
        <dbReference type="ARBA" id="ARBA00012656"/>
    </source>
</evidence>
<evidence type="ECO:0000256" key="3">
    <source>
        <dbReference type="ARBA" id="ARBA00014772"/>
    </source>
</evidence>
<dbReference type="GO" id="GO:0005968">
    <property type="term" value="C:Rab-protein geranylgeranyltransferase complex"/>
    <property type="evidence" value="ECO:0007669"/>
    <property type="project" value="TreeGrafter"/>
</dbReference>
<comment type="function">
    <text evidence="9">Catalyzes the transfer of a geranyl-geranyl moiety from geranyl-geranyl pyrophosphate to cysteines occuring in specific C-terminal amino acid sequences.</text>
</comment>
<keyword evidence="12" id="KW-1185">Reference proteome</keyword>
<dbReference type="PROSITE" id="PS51147">
    <property type="entry name" value="PFTA"/>
    <property type="match status" value="5"/>
</dbReference>
<dbReference type="EMBL" id="KZ293415">
    <property type="protein sequence ID" value="PBK77682.1"/>
    <property type="molecule type" value="Genomic_DNA"/>
</dbReference>
<dbReference type="EC" id="2.5.1.60" evidence="2 9"/>
<feature type="coiled-coil region" evidence="10">
    <location>
        <begin position="4"/>
        <end position="31"/>
    </location>
</feature>
<dbReference type="Pfam" id="PF01239">
    <property type="entry name" value="PPTA"/>
    <property type="match status" value="5"/>
</dbReference>
<name>A0A2H3CEN5_9AGAR</name>
<dbReference type="GO" id="GO:0097354">
    <property type="term" value="P:prenylation"/>
    <property type="evidence" value="ECO:0007669"/>
    <property type="project" value="UniProtKB-UniRule"/>
</dbReference>
<evidence type="ECO:0000256" key="8">
    <source>
        <dbReference type="ARBA" id="ARBA00047658"/>
    </source>
</evidence>
<dbReference type="SUPFAM" id="SSF48439">
    <property type="entry name" value="Protein prenylyltransferase"/>
    <property type="match status" value="1"/>
</dbReference>
<keyword evidence="4 9" id="KW-0637">Prenyltransferase</keyword>
<keyword evidence="6" id="KW-0677">Repeat</keyword>
<evidence type="ECO:0000256" key="6">
    <source>
        <dbReference type="ARBA" id="ARBA00022737"/>
    </source>
</evidence>
<organism evidence="11 12">
    <name type="scientific">Armillaria solidipes</name>
    <dbReference type="NCBI Taxonomy" id="1076256"/>
    <lineage>
        <taxon>Eukaryota</taxon>
        <taxon>Fungi</taxon>
        <taxon>Dikarya</taxon>
        <taxon>Basidiomycota</taxon>
        <taxon>Agaricomycotina</taxon>
        <taxon>Agaricomycetes</taxon>
        <taxon>Agaricomycetidae</taxon>
        <taxon>Agaricales</taxon>
        <taxon>Marasmiineae</taxon>
        <taxon>Physalacriaceae</taxon>
        <taxon>Armillaria</taxon>
    </lineage>
</organism>
<dbReference type="FunFam" id="1.25.40.120:FF:000035">
    <property type="entry name" value="Geranylgeranyl transferase type-2 subunit alpha"/>
    <property type="match status" value="1"/>
</dbReference>
<evidence type="ECO:0000256" key="7">
    <source>
        <dbReference type="ARBA" id="ARBA00031267"/>
    </source>
</evidence>
<keyword evidence="10" id="KW-0175">Coiled coil</keyword>
<dbReference type="AlphaFoldDB" id="A0A2H3CEN5"/>
<dbReference type="PANTHER" id="PTHR11129:SF2">
    <property type="entry name" value="GERANYLGERANYL TRANSFERASE TYPE-2 SUBUNIT ALPHA"/>
    <property type="match status" value="1"/>
</dbReference>
<accession>A0A2H3CEN5</accession>
<dbReference type="GO" id="GO:0004663">
    <property type="term" value="F:Rab geranylgeranyltransferase activity"/>
    <property type="evidence" value="ECO:0007669"/>
    <property type="project" value="UniProtKB-UniRule"/>
</dbReference>
<evidence type="ECO:0000313" key="11">
    <source>
        <dbReference type="EMBL" id="PBK77682.1"/>
    </source>
</evidence>
<comment type="catalytic activity">
    <reaction evidence="8 9">
        <text>geranylgeranyl diphosphate + L-cysteinyl-[protein] = S-geranylgeranyl-L-cysteinyl-[protein] + diphosphate</text>
        <dbReference type="Rhea" id="RHEA:21240"/>
        <dbReference type="Rhea" id="RHEA-COMP:10131"/>
        <dbReference type="Rhea" id="RHEA-COMP:11537"/>
        <dbReference type="ChEBI" id="CHEBI:29950"/>
        <dbReference type="ChEBI" id="CHEBI:33019"/>
        <dbReference type="ChEBI" id="CHEBI:57533"/>
        <dbReference type="ChEBI" id="CHEBI:86021"/>
        <dbReference type="EC" id="2.5.1.60"/>
    </reaction>
</comment>
<evidence type="ECO:0000256" key="5">
    <source>
        <dbReference type="ARBA" id="ARBA00022679"/>
    </source>
</evidence>
<reference evidence="12" key="1">
    <citation type="journal article" date="2017" name="Nat. Ecol. Evol.">
        <title>Genome expansion and lineage-specific genetic innovations in the forest pathogenic fungi Armillaria.</title>
        <authorList>
            <person name="Sipos G."/>
            <person name="Prasanna A.N."/>
            <person name="Walter M.C."/>
            <person name="O'Connor E."/>
            <person name="Balint B."/>
            <person name="Krizsan K."/>
            <person name="Kiss B."/>
            <person name="Hess J."/>
            <person name="Varga T."/>
            <person name="Slot J."/>
            <person name="Riley R."/>
            <person name="Boka B."/>
            <person name="Rigling D."/>
            <person name="Barry K."/>
            <person name="Lee J."/>
            <person name="Mihaltcheva S."/>
            <person name="LaButti K."/>
            <person name="Lipzen A."/>
            <person name="Waldron R."/>
            <person name="Moloney N.M."/>
            <person name="Sperisen C."/>
            <person name="Kredics L."/>
            <person name="Vagvoelgyi C."/>
            <person name="Patrignani A."/>
            <person name="Fitzpatrick D."/>
            <person name="Nagy I."/>
            <person name="Doyle S."/>
            <person name="Anderson J.B."/>
            <person name="Grigoriev I.V."/>
            <person name="Gueldener U."/>
            <person name="Muensterkoetter M."/>
            <person name="Nagy L.G."/>
        </authorList>
    </citation>
    <scope>NUCLEOTIDE SEQUENCE [LARGE SCALE GENOMIC DNA]</scope>
    <source>
        <strain evidence="12">28-4</strain>
    </source>
</reference>
<proteinExistence type="inferred from homology"/>
<evidence type="ECO:0000256" key="4">
    <source>
        <dbReference type="ARBA" id="ARBA00022602"/>
    </source>
</evidence>
<evidence type="ECO:0000256" key="9">
    <source>
        <dbReference type="RuleBase" id="RU367120"/>
    </source>
</evidence>
<keyword evidence="5 9" id="KW-0808">Transferase</keyword>
<dbReference type="STRING" id="1076256.A0A2H3CEN5"/>
<dbReference type="Gene3D" id="1.25.40.120">
    <property type="entry name" value="Protein prenylyltransferase"/>
    <property type="match status" value="1"/>
</dbReference>
<dbReference type="PANTHER" id="PTHR11129">
    <property type="entry name" value="PROTEIN FARNESYLTRANSFERASE ALPHA SUBUNIT/RAB GERANYLGERANYL TRANSFERASE ALPHA SUBUNIT"/>
    <property type="match status" value="1"/>
</dbReference>
<protein>
    <recommendedName>
        <fullName evidence="3 9">Geranylgeranyl transferase type-2 subunit alpha</fullName>
        <ecNumber evidence="2 9">2.5.1.60</ecNumber>
    </recommendedName>
    <alternativeName>
        <fullName evidence="7 9">Geranylgeranyl transferase type II subunit alpha</fullName>
    </alternativeName>
</protein>
<sequence>MHSVKRVRQSKEAVEARKAREQAKIKEYLALNEDILSRKKNKDWSKEALDLTTRMLQINPEFYTVWNYRRAILLNGIFAGRTPQEINEFLSDDLSLTTVALKVHPKVYWIWNHRRWCLEHVPDGPGTDTEGDPEGWKKSYWDKEMFVVEKMLDADPRNFQAWNYRRYVLAGMPVPRSETSELAYTTKKIESNFSNFSAWHQRSKTLTSLWDSGRLDPVKSKEDEFELVRNAMFTDPDDQSVWLYHRWLIGSGDDKMLLENEIAVIQELLDEQPDSKWCMESIVHYKRLLASKHGASTDTGRLTRDCYSFLEKLIELDPARRNRYREIGAYLWYLYGSIFI</sequence>
<evidence type="ECO:0000256" key="1">
    <source>
        <dbReference type="ARBA" id="ARBA00006734"/>
    </source>
</evidence>
<gene>
    <name evidence="11" type="ORF">ARMSODRAFT_2736</name>
</gene>
<evidence type="ECO:0000313" key="12">
    <source>
        <dbReference type="Proteomes" id="UP000218334"/>
    </source>
</evidence>
<dbReference type="Proteomes" id="UP000218334">
    <property type="component" value="Unassembled WGS sequence"/>
</dbReference>
<evidence type="ECO:0000256" key="10">
    <source>
        <dbReference type="SAM" id="Coils"/>
    </source>
</evidence>
<dbReference type="InterPro" id="IPR002088">
    <property type="entry name" value="Prenyl_trans_a"/>
</dbReference>